<evidence type="ECO:0000313" key="8">
    <source>
        <dbReference type="EMBL" id="KAK9017063.1"/>
    </source>
</evidence>
<dbReference type="Gene3D" id="2.40.330.10">
    <property type="entry name" value="DNA-binding pseudobarrel domain"/>
    <property type="match status" value="1"/>
</dbReference>
<evidence type="ECO:0000313" key="9">
    <source>
        <dbReference type="Proteomes" id="UP001396334"/>
    </source>
</evidence>
<dbReference type="Proteomes" id="UP001396334">
    <property type="component" value="Unassembled WGS sequence"/>
</dbReference>
<dbReference type="PANTHER" id="PTHR31384">
    <property type="entry name" value="AUXIN RESPONSE FACTOR 4-RELATED"/>
    <property type="match status" value="1"/>
</dbReference>
<evidence type="ECO:0000259" key="7">
    <source>
        <dbReference type="PROSITE" id="PS51745"/>
    </source>
</evidence>
<keyword evidence="4" id="KW-0804">Transcription</keyword>
<dbReference type="InterPro" id="IPR053793">
    <property type="entry name" value="PB1-like"/>
</dbReference>
<dbReference type="PANTHER" id="PTHR31384:SF25">
    <property type="entry name" value="AUXIN RESPONSE FACTOR"/>
    <property type="match status" value="1"/>
</dbReference>
<evidence type="ECO:0000256" key="6">
    <source>
        <dbReference type="SAM" id="MobiDB-lite"/>
    </source>
</evidence>
<feature type="region of interest" description="Disordered" evidence="6">
    <location>
        <begin position="240"/>
        <end position="294"/>
    </location>
</feature>
<dbReference type="SUPFAM" id="SSF54277">
    <property type="entry name" value="CAD &amp; PB1 domains"/>
    <property type="match status" value="1"/>
</dbReference>
<evidence type="ECO:0000256" key="3">
    <source>
        <dbReference type="ARBA" id="ARBA00023125"/>
    </source>
</evidence>
<feature type="compositionally biased region" description="Basic residues" evidence="6">
    <location>
        <begin position="241"/>
        <end position="253"/>
    </location>
</feature>
<dbReference type="Gene3D" id="2.30.30.1040">
    <property type="match status" value="1"/>
</dbReference>
<feature type="compositionally biased region" description="Polar residues" evidence="6">
    <location>
        <begin position="277"/>
        <end position="294"/>
    </location>
</feature>
<reference evidence="8 9" key="1">
    <citation type="journal article" date="2024" name="G3 (Bethesda)">
        <title>Genome assembly of Hibiscus sabdariffa L. provides insights into metabolisms of medicinal natural products.</title>
        <authorList>
            <person name="Kim T."/>
        </authorList>
    </citation>
    <scope>NUCLEOTIDE SEQUENCE [LARGE SCALE GENOMIC DNA]</scope>
    <source>
        <strain evidence="8">TK-2024</strain>
        <tissue evidence="8">Old leaves</tissue>
    </source>
</reference>
<sequence length="497" mass="56639">MLQSLKGRCKRNRQLLYLPYLHAHWAHDKNVESSTDEISAQLTYCFQRQRNYQAWPRQTYPRFFSKKLTPSGISSTVDALSRSVMPMMDVFHPWLDMSQETPQQELLATDLHGHQWPPKKEFAYQRLEYRPCNSVRHGTRSLLTVYYRPWTRSSEFITPLDQYLKSVQFHYCIGTRFQMSIEGEESRNKELLALLSASKTSIIFGGPILNGDVKWDNPASSSALPERVCPWRVDPTEVTKMKKPLTLHPQKRARPNDASSPEFSSLPMDGMLHGSAKHQSQNSSGALQVQENSNTCANQSGALRQSLLHFLPQHPGRTSMQQQMPKQLEIQIPICNPFYHYTSSTAFYSYGVHYDSLASKTFSVPNVDSPKWRTLELRNENETSLSEPKGGHRYMLFGVNLANGSPGAPFTTSTHFYRSCTKVLKYGLALGRIIDLYRFNGYEELIVELDHMFGFNGRLIDGSSGWNVTYIDGDGDMVLIGDHCTWQLSAKLNTNSA</sequence>
<dbReference type="Gene3D" id="3.10.20.90">
    <property type="entry name" value="Phosphatidylinositol 3-kinase Catalytic Subunit, Chain A, domain 1"/>
    <property type="match status" value="1"/>
</dbReference>
<evidence type="ECO:0000256" key="5">
    <source>
        <dbReference type="ARBA" id="ARBA00023242"/>
    </source>
</evidence>
<feature type="domain" description="PB1" evidence="7">
    <location>
        <begin position="418"/>
        <end position="497"/>
    </location>
</feature>
<keyword evidence="2" id="KW-0805">Transcription regulation</keyword>
<comment type="caution">
    <text evidence="8">The sequence shown here is derived from an EMBL/GenBank/DDBJ whole genome shotgun (WGS) entry which is preliminary data.</text>
</comment>
<comment type="subcellular location">
    <subcellularLocation>
        <location evidence="1">Nucleus</location>
    </subcellularLocation>
</comment>
<evidence type="ECO:0000256" key="4">
    <source>
        <dbReference type="ARBA" id="ARBA00023163"/>
    </source>
</evidence>
<keyword evidence="9" id="KW-1185">Reference proteome</keyword>
<dbReference type="EMBL" id="JBBPBN010000020">
    <property type="protein sequence ID" value="KAK9017063.1"/>
    <property type="molecule type" value="Genomic_DNA"/>
</dbReference>
<dbReference type="PROSITE" id="PS51745">
    <property type="entry name" value="PB1"/>
    <property type="match status" value="1"/>
</dbReference>
<protein>
    <recommendedName>
        <fullName evidence="7">PB1 domain-containing protein</fullName>
    </recommendedName>
</protein>
<evidence type="ECO:0000256" key="1">
    <source>
        <dbReference type="ARBA" id="ARBA00004123"/>
    </source>
</evidence>
<keyword evidence="3" id="KW-0238">DNA-binding</keyword>
<accession>A0ABR2RW88</accession>
<dbReference type="InterPro" id="IPR044835">
    <property type="entry name" value="ARF_plant"/>
</dbReference>
<evidence type="ECO:0000256" key="2">
    <source>
        <dbReference type="ARBA" id="ARBA00023015"/>
    </source>
</evidence>
<dbReference type="InterPro" id="IPR015300">
    <property type="entry name" value="DNA-bd_pseudobarrel_sf"/>
</dbReference>
<gene>
    <name evidence="8" type="ORF">V6N11_079549</name>
</gene>
<name>A0ABR2RW88_9ROSI</name>
<keyword evidence="5" id="KW-0539">Nucleus</keyword>
<proteinExistence type="predicted"/>
<organism evidence="8 9">
    <name type="scientific">Hibiscus sabdariffa</name>
    <name type="common">roselle</name>
    <dbReference type="NCBI Taxonomy" id="183260"/>
    <lineage>
        <taxon>Eukaryota</taxon>
        <taxon>Viridiplantae</taxon>
        <taxon>Streptophyta</taxon>
        <taxon>Embryophyta</taxon>
        <taxon>Tracheophyta</taxon>
        <taxon>Spermatophyta</taxon>
        <taxon>Magnoliopsida</taxon>
        <taxon>eudicotyledons</taxon>
        <taxon>Gunneridae</taxon>
        <taxon>Pentapetalae</taxon>
        <taxon>rosids</taxon>
        <taxon>malvids</taxon>
        <taxon>Malvales</taxon>
        <taxon>Malvaceae</taxon>
        <taxon>Malvoideae</taxon>
        <taxon>Hibiscus</taxon>
    </lineage>
</organism>